<dbReference type="AlphaFoldDB" id="A0A348AIJ5"/>
<organism evidence="13 14">
    <name type="scientific">Methylomusa anaerophila</name>
    <dbReference type="NCBI Taxonomy" id="1930071"/>
    <lineage>
        <taxon>Bacteria</taxon>
        <taxon>Bacillati</taxon>
        <taxon>Bacillota</taxon>
        <taxon>Negativicutes</taxon>
        <taxon>Selenomonadales</taxon>
        <taxon>Sporomusaceae</taxon>
        <taxon>Methylomusa</taxon>
    </lineage>
</organism>
<dbReference type="RefSeq" id="WP_126307883.1">
    <property type="nucleotide sequence ID" value="NZ_AP018449.1"/>
</dbReference>
<keyword evidence="1 11" id="KW-0813">Transport</keyword>
<dbReference type="PANTHER" id="PTHR30042:SF2">
    <property type="entry name" value="POTASSIUM-TRANSPORTING ATPASE KDPC SUBUNIT"/>
    <property type="match status" value="1"/>
</dbReference>
<sequence length="191" mass="20233">MFRQFVSAAVMLVVLTVITGFIYPLAMTGVAQAVFPDQANGSVIIRDGVPVGSRLIGQNFTSPGYFHSRPSAAGKDGYDGASSSGSNLGPTNQKLVDTVKDNVEKVREENGLPEGAGVPSDLVLASGSGLDPHITPDAAYAQVERVAGERGLTVDSMRQLVERHVEGRQWGIFGEPRVNVLELNLALDALK</sequence>
<evidence type="ECO:0000256" key="4">
    <source>
        <dbReference type="ARBA" id="ARBA00022692"/>
    </source>
</evidence>
<dbReference type="GO" id="GO:0016787">
    <property type="term" value="F:hydrolase activity"/>
    <property type="evidence" value="ECO:0007669"/>
    <property type="project" value="UniProtKB-KW"/>
</dbReference>
<keyword evidence="10 11" id="KW-0472">Membrane</keyword>
<comment type="subunit">
    <text evidence="11">The system is composed of three essential subunits: KdpA, KdpB and KdpC.</text>
</comment>
<dbReference type="HAMAP" id="MF_00276">
    <property type="entry name" value="KdpC"/>
    <property type="match status" value="1"/>
</dbReference>
<proteinExistence type="inferred from homology"/>
<feature type="region of interest" description="Disordered" evidence="12">
    <location>
        <begin position="71"/>
        <end position="93"/>
    </location>
</feature>
<evidence type="ECO:0000256" key="9">
    <source>
        <dbReference type="ARBA" id="ARBA00023065"/>
    </source>
</evidence>
<dbReference type="GO" id="GO:0005524">
    <property type="term" value="F:ATP binding"/>
    <property type="evidence" value="ECO:0007669"/>
    <property type="project" value="UniProtKB-UniRule"/>
</dbReference>
<dbReference type="GO" id="GO:0008556">
    <property type="term" value="F:P-type potassium transmembrane transporter activity"/>
    <property type="evidence" value="ECO:0007669"/>
    <property type="project" value="InterPro"/>
</dbReference>
<comment type="subcellular location">
    <subcellularLocation>
        <location evidence="11">Cell membrane</location>
        <topology evidence="11">Single-pass membrane protein</topology>
    </subcellularLocation>
</comment>
<dbReference type="NCBIfam" id="TIGR00681">
    <property type="entry name" value="kdpC"/>
    <property type="match status" value="1"/>
</dbReference>
<keyword evidence="4 11" id="KW-0812">Transmembrane</keyword>
<dbReference type="Pfam" id="PF02669">
    <property type="entry name" value="KdpC"/>
    <property type="match status" value="1"/>
</dbReference>
<evidence type="ECO:0000313" key="14">
    <source>
        <dbReference type="Proteomes" id="UP000276437"/>
    </source>
</evidence>
<evidence type="ECO:0000256" key="5">
    <source>
        <dbReference type="ARBA" id="ARBA00022741"/>
    </source>
</evidence>
<keyword evidence="6 11" id="KW-0067">ATP-binding</keyword>
<evidence type="ECO:0000256" key="1">
    <source>
        <dbReference type="ARBA" id="ARBA00022448"/>
    </source>
</evidence>
<keyword evidence="5 11" id="KW-0547">Nucleotide-binding</keyword>
<feature type="compositionally biased region" description="Polar residues" evidence="12">
    <location>
        <begin position="81"/>
        <end position="93"/>
    </location>
</feature>
<evidence type="ECO:0000256" key="11">
    <source>
        <dbReference type="HAMAP-Rule" id="MF_00276"/>
    </source>
</evidence>
<comment type="similarity">
    <text evidence="11">Belongs to the KdpC family.</text>
</comment>
<evidence type="ECO:0000256" key="7">
    <source>
        <dbReference type="ARBA" id="ARBA00022958"/>
    </source>
</evidence>
<keyword evidence="7 11" id="KW-0630">Potassium</keyword>
<evidence type="ECO:0000256" key="12">
    <source>
        <dbReference type="SAM" id="MobiDB-lite"/>
    </source>
</evidence>
<dbReference type="GO" id="GO:0005886">
    <property type="term" value="C:plasma membrane"/>
    <property type="evidence" value="ECO:0007669"/>
    <property type="project" value="UniProtKB-SubCell"/>
</dbReference>
<comment type="function">
    <text evidence="11">Part of the high-affinity ATP-driven potassium transport (or Kdp) system, which catalyzes the hydrolysis of ATP coupled with the electrogenic transport of potassium into the cytoplasm. This subunit acts as a catalytic chaperone that increases the ATP-binding affinity of the ATP-hydrolyzing subunit KdpB by the formation of a transient KdpB/KdpC/ATP ternary complex.</text>
</comment>
<dbReference type="NCBIfam" id="NF001454">
    <property type="entry name" value="PRK00315.1"/>
    <property type="match status" value="1"/>
</dbReference>
<reference evidence="13 14" key="1">
    <citation type="journal article" date="2018" name="Int. J. Syst. Evol. Microbiol.">
        <title>Methylomusa anaerophila gen. nov., sp. nov., an anaerobic methanol-utilizing bacterium isolated from a microbial fuel cell.</title>
        <authorList>
            <person name="Amano N."/>
            <person name="Yamamuro A."/>
            <person name="Miyahara M."/>
            <person name="Kouzuma A."/>
            <person name="Abe T."/>
            <person name="Watanabe K."/>
        </authorList>
    </citation>
    <scope>NUCLEOTIDE SEQUENCE [LARGE SCALE GENOMIC DNA]</scope>
    <source>
        <strain evidence="13 14">MMFC1</strain>
    </source>
</reference>
<dbReference type="PIRSF" id="PIRSF001296">
    <property type="entry name" value="K_ATPase_KdpC"/>
    <property type="match status" value="1"/>
</dbReference>
<keyword evidence="8 11" id="KW-1133">Transmembrane helix</keyword>
<evidence type="ECO:0000256" key="10">
    <source>
        <dbReference type="ARBA" id="ARBA00023136"/>
    </source>
</evidence>
<keyword evidence="13" id="KW-0378">Hydrolase</keyword>
<keyword evidence="2 11" id="KW-1003">Cell membrane</keyword>
<dbReference type="PANTHER" id="PTHR30042">
    <property type="entry name" value="POTASSIUM-TRANSPORTING ATPASE C CHAIN"/>
    <property type="match status" value="1"/>
</dbReference>
<dbReference type="InterPro" id="IPR003820">
    <property type="entry name" value="KdpC"/>
</dbReference>
<keyword evidence="9 11" id="KW-0406">Ion transport</keyword>
<name>A0A348AIJ5_9FIRM</name>
<evidence type="ECO:0000256" key="3">
    <source>
        <dbReference type="ARBA" id="ARBA00022538"/>
    </source>
</evidence>
<gene>
    <name evidence="13" type="primary">kdpC_2</name>
    <name evidence="11" type="synonym">kdpC</name>
    <name evidence="13" type="ORF">MAMMFC1_01560</name>
</gene>
<dbReference type="EMBL" id="AP018449">
    <property type="protein sequence ID" value="BBB90893.1"/>
    <property type="molecule type" value="Genomic_DNA"/>
</dbReference>
<accession>A0A348AIJ5</accession>
<keyword evidence="14" id="KW-1185">Reference proteome</keyword>
<evidence type="ECO:0000256" key="2">
    <source>
        <dbReference type="ARBA" id="ARBA00022475"/>
    </source>
</evidence>
<evidence type="ECO:0000256" key="6">
    <source>
        <dbReference type="ARBA" id="ARBA00022840"/>
    </source>
</evidence>
<dbReference type="OrthoDB" id="9809491at2"/>
<keyword evidence="3 11" id="KW-0633">Potassium transport</keyword>
<dbReference type="KEGG" id="mana:MAMMFC1_01560"/>
<evidence type="ECO:0000313" key="13">
    <source>
        <dbReference type="EMBL" id="BBB90893.1"/>
    </source>
</evidence>
<dbReference type="Proteomes" id="UP000276437">
    <property type="component" value="Chromosome"/>
</dbReference>
<protein>
    <recommendedName>
        <fullName evidence="11">Potassium-transporting ATPase KdpC subunit</fullName>
    </recommendedName>
    <alternativeName>
        <fullName evidence="11">ATP phosphohydrolase [potassium-transporting] C chain</fullName>
    </alternativeName>
    <alternativeName>
        <fullName evidence="11">Potassium-binding and translocating subunit C</fullName>
    </alternativeName>
    <alternativeName>
        <fullName evidence="11">Potassium-translocating ATPase C chain</fullName>
    </alternativeName>
</protein>
<evidence type="ECO:0000256" key="8">
    <source>
        <dbReference type="ARBA" id="ARBA00022989"/>
    </source>
</evidence>